<dbReference type="PANTHER" id="PTHR44858">
    <property type="entry name" value="TETRATRICOPEPTIDE REPEAT PROTEIN 6"/>
    <property type="match status" value="1"/>
</dbReference>
<evidence type="ECO:0000256" key="4">
    <source>
        <dbReference type="SAM" id="MobiDB-lite"/>
    </source>
</evidence>
<dbReference type="SMART" id="SM00028">
    <property type="entry name" value="TPR"/>
    <property type="match status" value="3"/>
</dbReference>
<keyword evidence="6" id="KW-1185">Reference proteome</keyword>
<feature type="repeat" description="TPR" evidence="3">
    <location>
        <begin position="130"/>
        <end position="163"/>
    </location>
</feature>
<keyword evidence="1" id="KW-0677">Repeat</keyword>
<dbReference type="EMBL" id="CP003282">
    <property type="protein sequence ID" value="AFG37513.1"/>
    <property type="molecule type" value="Genomic_DNA"/>
</dbReference>
<evidence type="ECO:0000256" key="3">
    <source>
        <dbReference type="PROSITE-ProRule" id="PRU00339"/>
    </source>
</evidence>
<dbReference type="InterPro" id="IPR019734">
    <property type="entry name" value="TPR_rpt"/>
</dbReference>
<protein>
    <submittedName>
        <fullName evidence="5">Cytochrome c biogenesis factor</fullName>
    </submittedName>
</protein>
<name>H9UJ20_SPIAZ</name>
<dbReference type="RefSeq" id="WP_014455497.1">
    <property type="nucleotide sequence ID" value="NC_017098.1"/>
</dbReference>
<sequence>MNSGKPHHYRLLWIVVLLALAVAQPIAADFFDRGERAFLNNEPEDAAALLEVAIQNQPGRSQAYIYLGIAYTQLGYLERAADILTRGIERGVDKKEQLYHNLGIVRHKLGDPEGAEEAYRQAVRHNSSYSPSYLNRANLRVRQGGYQDALQDYRVYLNLAPDGPESDNVRRMIAALENEIADERARAERERVAREEAERQAEREAEEERRRQEEERLAAEQRRQELLGSVLESLEGTGREADPLGAATEDFEDFDFELGREN</sequence>
<evidence type="ECO:0000313" key="6">
    <source>
        <dbReference type="Proteomes" id="UP000007383"/>
    </source>
</evidence>
<reference evidence="6" key="1">
    <citation type="journal article" date="2013" name="Stand. Genomic Sci.">
        <title>Complete genome sequence of the halophilic bacterium Spirochaeta africana type strain (Z-7692(T)) from the alkaline Lake Magadi in the East African Rift.</title>
        <authorList>
            <person name="Liolos K."/>
            <person name="Abt B."/>
            <person name="Scheuner C."/>
            <person name="Teshima H."/>
            <person name="Held B."/>
            <person name="Lapidus A."/>
            <person name="Nolan M."/>
            <person name="Lucas S."/>
            <person name="Deshpande S."/>
            <person name="Cheng J.F."/>
            <person name="Tapia R."/>
            <person name="Goodwin L.A."/>
            <person name="Pitluck S."/>
            <person name="Pagani I."/>
            <person name="Ivanova N."/>
            <person name="Mavromatis K."/>
            <person name="Mikhailova N."/>
            <person name="Huntemann M."/>
            <person name="Pati A."/>
            <person name="Chen A."/>
            <person name="Palaniappan K."/>
            <person name="Land M."/>
            <person name="Rohde M."/>
            <person name="Tindall B.J."/>
            <person name="Detter J.C."/>
            <person name="Goker M."/>
            <person name="Bristow J."/>
            <person name="Eisen J.A."/>
            <person name="Markowitz V."/>
            <person name="Hugenholtz P."/>
            <person name="Woyke T."/>
            <person name="Klenk H.P."/>
            <person name="Kyrpides N.C."/>
        </authorList>
    </citation>
    <scope>NUCLEOTIDE SEQUENCE</scope>
    <source>
        <strain evidence="6">ATCC 700263 / DSM 8902 / Z-7692</strain>
    </source>
</reference>
<dbReference type="AlphaFoldDB" id="H9UJ20"/>
<evidence type="ECO:0000256" key="1">
    <source>
        <dbReference type="ARBA" id="ARBA00022737"/>
    </source>
</evidence>
<feature type="region of interest" description="Disordered" evidence="4">
    <location>
        <begin position="197"/>
        <end position="262"/>
    </location>
</feature>
<dbReference type="Pfam" id="PF13432">
    <property type="entry name" value="TPR_16"/>
    <property type="match status" value="1"/>
</dbReference>
<feature type="compositionally biased region" description="Low complexity" evidence="4">
    <location>
        <begin position="226"/>
        <end position="236"/>
    </location>
</feature>
<gene>
    <name evidence="5" type="ordered locus">Spiaf_1450</name>
</gene>
<organism evidence="5 6">
    <name type="scientific">Spirochaeta africana (strain ATCC 700263 / DSM 8902 / Z-7692)</name>
    <dbReference type="NCBI Taxonomy" id="889378"/>
    <lineage>
        <taxon>Bacteria</taxon>
        <taxon>Pseudomonadati</taxon>
        <taxon>Spirochaetota</taxon>
        <taxon>Spirochaetia</taxon>
        <taxon>Spirochaetales</taxon>
        <taxon>Spirochaetaceae</taxon>
        <taxon>Spirochaeta</taxon>
    </lineage>
</organism>
<dbReference type="Pfam" id="PF14559">
    <property type="entry name" value="TPR_19"/>
    <property type="match status" value="1"/>
</dbReference>
<dbReference type="PROSITE" id="PS50005">
    <property type="entry name" value="TPR"/>
    <property type="match status" value="2"/>
</dbReference>
<dbReference type="Gene3D" id="1.25.40.10">
    <property type="entry name" value="Tetratricopeptide repeat domain"/>
    <property type="match status" value="2"/>
</dbReference>
<evidence type="ECO:0000256" key="2">
    <source>
        <dbReference type="ARBA" id="ARBA00022803"/>
    </source>
</evidence>
<dbReference type="KEGG" id="sfc:Spiaf_1450"/>
<dbReference type="PANTHER" id="PTHR44858:SF1">
    <property type="entry name" value="UDP-N-ACETYLGLUCOSAMINE--PEPTIDE N-ACETYLGLUCOSAMINYLTRANSFERASE SPINDLY-RELATED"/>
    <property type="match status" value="1"/>
</dbReference>
<feature type="repeat" description="TPR" evidence="3">
    <location>
        <begin position="96"/>
        <end position="129"/>
    </location>
</feature>
<dbReference type="eggNOG" id="COG0457">
    <property type="taxonomic scope" value="Bacteria"/>
</dbReference>
<keyword evidence="2 3" id="KW-0802">TPR repeat</keyword>
<dbReference type="SUPFAM" id="SSF48452">
    <property type="entry name" value="TPR-like"/>
    <property type="match status" value="1"/>
</dbReference>
<dbReference type="Proteomes" id="UP000007383">
    <property type="component" value="Chromosome"/>
</dbReference>
<dbReference type="InterPro" id="IPR011990">
    <property type="entry name" value="TPR-like_helical_dom_sf"/>
</dbReference>
<dbReference type="PATRIC" id="fig|889378.3.peg.1443"/>
<proteinExistence type="predicted"/>
<dbReference type="OrthoDB" id="363363at2"/>
<evidence type="ECO:0000313" key="5">
    <source>
        <dbReference type="EMBL" id="AFG37513.1"/>
    </source>
</evidence>
<dbReference type="STRING" id="889378.Spiaf_1450"/>
<dbReference type="HOGENOM" id="CLU_038824_0_0_12"/>
<feature type="compositionally biased region" description="Basic and acidic residues" evidence="4">
    <location>
        <begin position="197"/>
        <end position="225"/>
    </location>
</feature>
<accession>H9UJ20</accession>
<dbReference type="InterPro" id="IPR050498">
    <property type="entry name" value="Ycf3"/>
</dbReference>